<dbReference type="PANTHER" id="PTHR30221">
    <property type="entry name" value="SMALL-CONDUCTANCE MECHANOSENSITIVE CHANNEL"/>
    <property type="match status" value="1"/>
</dbReference>
<dbReference type="InterPro" id="IPR045275">
    <property type="entry name" value="MscS_archaea/bacteria_type"/>
</dbReference>
<feature type="transmembrane region" description="Helical" evidence="7">
    <location>
        <begin position="82"/>
        <end position="101"/>
    </location>
</feature>
<feature type="domain" description="Mechanosensitive ion channel MscS C-terminal" evidence="9">
    <location>
        <begin position="278"/>
        <end position="362"/>
    </location>
</feature>
<dbReference type="Pfam" id="PF21082">
    <property type="entry name" value="MS_channel_3rd"/>
    <property type="match status" value="1"/>
</dbReference>
<evidence type="ECO:0000256" key="2">
    <source>
        <dbReference type="ARBA" id="ARBA00008017"/>
    </source>
</evidence>
<dbReference type="Gene3D" id="1.10.287.1260">
    <property type="match status" value="1"/>
</dbReference>
<dbReference type="PANTHER" id="PTHR30221:SF20">
    <property type="entry name" value="SMALL-CONDUCTANCE MECHANOSENSITIVE CHANNEL"/>
    <property type="match status" value="1"/>
</dbReference>
<feature type="transmembrane region" description="Helical" evidence="7">
    <location>
        <begin position="23"/>
        <end position="45"/>
    </location>
</feature>
<dbReference type="SUPFAM" id="SSF50182">
    <property type="entry name" value="Sm-like ribonucleoproteins"/>
    <property type="match status" value="1"/>
</dbReference>
<dbReference type="InterPro" id="IPR011066">
    <property type="entry name" value="MscS_channel_C_sf"/>
</dbReference>
<evidence type="ECO:0000256" key="7">
    <source>
        <dbReference type="SAM" id="Phobius"/>
    </source>
</evidence>
<keyword evidence="6 7" id="KW-0472">Membrane</keyword>
<dbReference type="Proteomes" id="UP001597119">
    <property type="component" value="Unassembled WGS sequence"/>
</dbReference>
<evidence type="ECO:0000313" key="10">
    <source>
        <dbReference type="EMBL" id="MFD1585358.1"/>
    </source>
</evidence>
<proteinExistence type="inferred from homology"/>
<evidence type="ECO:0000256" key="4">
    <source>
        <dbReference type="ARBA" id="ARBA00022692"/>
    </source>
</evidence>
<feature type="transmembrane region" description="Helical" evidence="7">
    <location>
        <begin position="188"/>
        <end position="218"/>
    </location>
</feature>
<dbReference type="InterPro" id="IPR011014">
    <property type="entry name" value="MscS_channel_TM-2"/>
</dbReference>
<gene>
    <name evidence="10" type="ORF">ACFR9U_00055</name>
</gene>
<feature type="transmembrane region" description="Helical" evidence="7">
    <location>
        <begin position="113"/>
        <end position="138"/>
    </location>
</feature>
<evidence type="ECO:0000256" key="6">
    <source>
        <dbReference type="ARBA" id="ARBA00023136"/>
    </source>
</evidence>
<keyword evidence="4 7" id="KW-0812">Transmembrane</keyword>
<feature type="domain" description="Mechanosensitive ion channel MscS" evidence="8">
    <location>
        <begin position="205"/>
        <end position="270"/>
    </location>
</feature>
<evidence type="ECO:0000259" key="8">
    <source>
        <dbReference type="Pfam" id="PF00924"/>
    </source>
</evidence>
<dbReference type="SUPFAM" id="SSF82861">
    <property type="entry name" value="Mechanosensitive channel protein MscS (YggB), transmembrane region"/>
    <property type="match status" value="1"/>
</dbReference>
<comment type="similarity">
    <text evidence="2">Belongs to the MscS (TC 1.A.23) family.</text>
</comment>
<dbReference type="InterPro" id="IPR006685">
    <property type="entry name" value="MscS_channel_2nd"/>
</dbReference>
<dbReference type="Pfam" id="PF00924">
    <property type="entry name" value="MS_channel_2nd"/>
    <property type="match status" value="1"/>
</dbReference>
<protein>
    <submittedName>
        <fullName evidence="10">Mechanosensitive ion channel family protein</fullName>
    </submittedName>
</protein>
<dbReference type="InterPro" id="IPR023408">
    <property type="entry name" value="MscS_beta-dom_sf"/>
</dbReference>
<keyword evidence="3" id="KW-1003">Cell membrane</keyword>
<organism evidence="10 11">
    <name type="scientific">Halorientalis brevis</name>
    <dbReference type="NCBI Taxonomy" id="1126241"/>
    <lineage>
        <taxon>Archaea</taxon>
        <taxon>Methanobacteriati</taxon>
        <taxon>Methanobacteriota</taxon>
        <taxon>Stenosarchaea group</taxon>
        <taxon>Halobacteria</taxon>
        <taxon>Halobacteriales</taxon>
        <taxon>Haloarculaceae</taxon>
        <taxon>Halorientalis</taxon>
    </lineage>
</organism>
<dbReference type="AlphaFoldDB" id="A0ABD6C4Z3"/>
<sequence length="395" mass="42759">MVAKYINDFRYLLEGVVSTEARVAATVVLTLAAAVTAVVLAPRVVRLVHRSLKTRVFGHERMPFEPPEFDWQLPVTAFVRTIQFAIFLAVGLSVMVVWGFVDLALRTVATMAILIPTLLRGLLTIGLVGGTLIGIDVLESAIEEYAEESDALNQHQQGIVFRVLQVTVLIAAAIVTLSLWGVNLGGLLVGAGFLGIVIGTAARTTIGSFIAGFVLMFARPFEIGDWVEISNDEGIVTDITIINTRIRSASGQEIVIPNERVANATVTNLTSFERLRLSVDVGVDYEADVEGAEAVIEETLTEINHVLANPTPQVVPKSFGDSAIVLECRFWIDHPSAAKRAMATAAVVREVKAALDEAGIKIPYPQRELLGREEAGGFHVNGVADEEPRLVNDRQ</sequence>
<evidence type="ECO:0000256" key="3">
    <source>
        <dbReference type="ARBA" id="ARBA00022475"/>
    </source>
</evidence>
<comment type="subcellular location">
    <subcellularLocation>
        <location evidence="1">Cell membrane</location>
        <topology evidence="1">Multi-pass membrane protein</topology>
    </subcellularLocation>
</comment>
<dbReference type="EMBL" id="JBHUDJ010000001">
    <property type="protein sequence ID" value="MFD1585358.1"/>
    <property type="molecule type" value="Genomic_DNA"/>
</dbReference>
<dbReference type="InterPro" id="IPR049278">
    <property type="entry name" value="MS_channel_C"/>
</dbReference>
<keyword evidence="11" id="KW-1185">Reference proteome</keyword>
<accession>A0ABD6C4Z3</accession>
<dbReference type="Gene3D" id="2.30.30.60">
    <property type="match status" value="1"/>
</dbReference>
<evidence type="ECO:0000256" key="1">
    <source>
        <dbReference type="ARBA" id="ARBA00004651"/>
    </source>
</evidence>
<name>A0ABD6C4Z3_9EURY</name>
<evidence type="ECO:0000256" key="5">
    <source>
        <dbReference type="ARBA" id="ARBA00022989"/>
    </source>
</evidence>
<keyword evidence="5 7" id="KW-1133">Transmembrane helix</keyword>
<dbReference type="GO" id="GO:0005886">
    <property type="term" value="C:plasma membrane"/>
    <property type="evidence" value="ECO:0007669"/>
    <property type="project" value="UniProtKB-SubCell"/>
</dbReference>
<reference evidence="10 11" key="1">
    <citation type="journal article" date="2019" name="Int. J. Syst. Evol. Microbiol.">
        <title>The Global Catalogue of Microorganisms (GCM) 10K type strain sequencing project: providing services to taxonomists for standard genome sequencing and annotation.</title>
        <authorList>
            <consortium name="The Broad Institute Genomics Platform"/>
            <consortium name="The Broad Institute Genome Sequencing Center for Infectious Disease"/>
            <person name="Wu L."/>
            <person name="Ma J."/>
        </authorList>
    </citation>
    <scope>NUCLEOTIDE SEQUENCE [LARGE SCALE GENOMIC DNA]</scope>
    <source>
        <strain evidence="10 11">CGMCC 1.12125</strain>
    </source>
</reference>
<evidence type="ECO:0000259" key="9">
    <source>
        <dbReference type="Pfam" id="PF21082"/>
    </source>
</evidence>
<dbReference type="Gene3D" id="3.30.70.100">
    <property type="match status" value="1"/>
</dbReference>
<comment type="caution">
    <text evidence="10">The sequence shown here is derived from an EMBL/GenBank/DDBJ whole genome shotgun (WGS) entry which is preliminary data.</text>
</comment>
<dbReference type="SUPFAM" id="SSF82689">
    <property type="entry name" value="Mechanosensitive channel protein MscS (YggB), C-terminal domain"/>
    <property type="match status" value="1"/>
</dbReference>
<feature type="transmembrane region" description="Helical" evidence="7">
    <location>
        <begin position="159"/>
        <end position="182"/>
    </location>
</feature>
<dbReference type="InterPro" id="IPR010920">
    <property type="entry name" value="LSM_dom_sf"/>
</dbReference>
<dbReference type="RefSeq" id="WP_282594255.1">
    <property type="nucleotide sequence ID" value="NZ_JALLGV010000004.1"/>
</dbReference>
<evidence type="ECO:0000313" key="11">
    <source>
        <dbReference type="Proteomes" id="UP001597119"/>
    </source>
</evidence>